<dbReference type="PROSITE" id="PS51318">
    <property type="entry name" value="TAT"/>
    <property type="match status" value="1"/>
</dbReference>
<feature type="signal peptide" evidence="4">
    <location>
        <begin position="1"/>
        <end position="20"/>
    </location>
</feature>
<dbReference type="PIRSF" id="PIRSF039026">
    <property type="entry name" value="SiaP"/>
    <property type="match status" value="1"/>
</dbReference>
<proteinExistence type="predicted"/>
<dbReference type="GO" id="GO:0046872">
    <property type="term" value="F:metal ion binding"/>
    <property type="evidence" value="ECO:0007669"/>
    <property type="project" value="UniProtKB-KW"/>
</dbReference>
<dbReference type="PANTHER" id="PTHR33376:SF5">
    <property type="entry name" value="EXTRACYTOPLASMIC SOLUTE RECEPTOR PROTEIN"/>
    <property type="match status" value="1"/>
</dbReference>
<dbReference type="Gene3D" id="3.40.190.10">
    <property type="entry name" value="Periplasmic binding protein-like II"/>
    <property type="match status" value="1"/>
</dbReference>
<evidence type="ECO:0000256" key="1">
    <source>
        <dbReference type="ARBA" id="ARBA00022729"/>
    </source>
</evidence>
<feature type="binding site" evidence="3">
    <location>
        <position position="239"/>
    </location>
    <ligand>
        <name>substrate</name>
    </ligand>
</feature>
<evidence type="ECO:0000256" key="4">
    <source>
        <dbReference type="SAM" id="SignalP"/>
    </source>
</evidence>
<dbReference type="InterPro" id="IPR006311">
    <property type="entry name" value="TAT_signal"/>
</dbReference>
<dbReference type="InterPro" id="IPR026289">
    <property type="entry name" value="SBP_TakP-like"/>
</dbReference>
<name>A0A1W6ZB84_9BORD</name>
<dbReference type="EMBL" id="CP021111">
    <property type="protein sequence ID" value="ARP94643.1"/>
    <property type="molecule type" value="Genomic_DNA"/>
</dbReference>
<feature type="binding site" evidence="2">
    <location>
        <position position="176"/>
    </location>
    <ligand>
        <name>substrate</name>
    </ligand>
</feature>
<feature type="binding site" evidence="2">
    <location>
        <position position="155"/>
    </location>
    <ligand>
        <name>substrate</name>
    </ligand>
</feature>
<dbReference type="Pfam" id="PF03480">
    <property type="entry name" value="DctP"/>
    <property type="match status" value="1"/>
</dbReference>
<keyword evidence="1 4" id="KW-0732">Signal</keyword>
<protein>
    <submittedName>
        <fullName evidence="5">ABC transporter substrate-binding protein</fullName>
    </submittedName>
</protein>
<feature type="chain" id="PRO_5012981227" evidence="4">
    <location>
        <begin position="21"/>
        <end position="362"/>
    </location>
</feature>
<dbReference type="Proteomes" id="UP000194161">
    <property type="component" value="Chromosome"/>
</dbReference>
<dbReference type="PANTHER" id="PTHR33376">
    <property type="match status" value="1"/>
</dbReference>
<gene>
    <name evidence="5" type="ORF">CAL15_09730</name>
</gene>
<dbReference type="OrthoDB" id="9769667at2"/>
<dbReference type="GO" id="GO:0055085">
    <property type="term" value="P:transmembrane transport"/>
    <property type="evidence" value="ECO:0007669"/>
    <property type="project" value="InterPro"/>
</dbReference>
<dbReference type="InterPro" id="IPR018389">
    <property type="entry name" value="DctP_fam"/>
</dbReference>
<dbReference type="AlphaFoldDB" id="A0A1W6ZB84"/>
<dbReference type="InterPro" id="IPR038404">
    <property type="entry name" value="TRAP_DctP_sf"/>
</dbReference>
<reference evidence="5 6" key="1">
    <citation type="submission" date="2017-05" db="EMBL/GenBank/DDBJ databases">
        <title>Complete and WGS of Bordetella genogroups.</title>
        <authorList>
            <person name="Spilker T."/>
            <person name="LiPuma J."/>
        </authorList>
    </citation>
    <scope>NUCLEOTIDE SEQUENCE [LARGE SCALE GENOMIC DNA]</scope>
    <source>
        <strain evidence="5 6">AU7206</strain>
    </source>
</reference>
<dbReference type="RefSeq" id="WP_086078409.1">
    <property type="nucleotide sequence ID" value="NZ_CP021111.1"/>
</dbReference>
<sequence length="362" mass="39367">MQRRSFLRHASLGAAGAALAAPVIAQDAPVVQWRCASGFPRTAQMISGAADQMARYVSEATDGGFTIHIHAPGEIAPAQGVLDAVQQGVADCGHSASCHYYDKDPALCFDGAVPFGLNTRQMSAWMRAGDGLELTRKVFDRYGVLNFPCGYTGTQMGGWFRYEIKSVENLKGLKFRTGAFAGAVLKRLGVLAQHTEPEGIRAALEAGSLDAAEWIGPYDDETLGLHHAARNYYFPGWWEGTLQISLYVNRAAHDALPRRYQSVLTQACATAGADMVARYDVENPAALRRLVSQGTQLKAFPKAVMDACYQEALALYAELAAADPLFAQLYDSMVAFRDAETPWLRLAEGSYDAFMGTLPPRR</sequence>
<organism evidence="5 6">
    <name type="scientific">Bordetella genomosp. 13</name>
    <dbReference type="NCBI Taxonomy" id="463040"/>
    <lineage>
        <taxon>Bacteria</taxon>
        <taxon>Pseudomonadati</taxon>
        <taxon>Pseudomonadota</taxon>
        <taxon>Betaproteobacteria</taxon>
        <taxon>Burkholderiales</taxon>
        <taxon>Alcaligenaceae</taxon>
        <taxon>Bordetella</taxon>
    </lineage>
</organism>
<evidence type="ECO:0000256" key="2">
    <source>
        <dbReference type="PIRSR" id="PIRSR039026-1"/>
    </source>
</evidence>
<dbReference type="STRING" id="463040.CAL15_09730"/>
<dbReference type="GO" id="GO:0031317">
    <property type="term" value="C:tripartite ATP-independent periplasmic transporter complex"/>
    <property type="evidence" value="ECO:0007669"/>
    <property type="project" value="InterPro"/>
</dbReference>
<keyword evidence="3" id="KW-0479">Metal-binding</keyword>
<evidence type="ECO:0000256" key="3">
    <source>
        <dbReference type="PIRSR" id="PIRSR039026-2"/>
    </source>
</evidence>
<feature type="binding site" evidence="3">
    <location>
        <position position="214"/>
    </location>
    <ligand>
        <name>Na(+)</name>
        <dbReference type="ChEBI" id="CHEBI:29101"/>
    </ligand>
</feature>
<dbReference type="Gene3D" id="3.40.190.170">
    <property type="entry name" value="Bacterial extracellular solute-binding protein, family 7"/>
    <property type="match status" value="1"/>
</dbReference>
<evidence type="ECO:0000313" key="5">
    <source>
        <dbReference type="EMBL" id="ARP94643.1"/>
    </source>
</evidence>
<dbReference type="KEGG" id="bgm:CAL15_09730"/>
<feature type="binding site" evidence="3">
    <location>
        <position position="213"/>
    </location>
    <ligand>
        <name>substrate</name>
    </ligand>
</feature>
<evidence type="ECO:0000313" key="6">
    <source>
        <dbReference type="Proteomes" id="UP000194161"/>
    </source>
</evidence>
<accession>A0A1W6ZB84</accession>
<keyword evidence="6" id="KW-1185">Reference proteome</keyword>